<accession>A0A897NFT2</accession>
<dbReference type="GeneID" id="68853514"/>
<proteinExistence type="predicted"/>
<evidence type="ECO:0000256" key="1">
    <source>
        <dbReference type="SAM" id="Phobius"/>
    </source>
</evidence>
<organism evidence="3 4">
    <name type="scientific">Halapricum desulfuricans</name>
    <dbReference type="NCBI Taxonomy" id="2841257"/>
    <lineage>
        <taxon>Archaea</taxon>
        <taxon>Methanobacteriati</taxon>
        <taxon>Methanobacteriota</taxon>
        <taxon>Stenosarchaea group</taxon>
        <taxon>Halobacteria</taxon>
        <taxon>Halobacteriales</taxon>
        <taxon>Haloarculaceae</taxon>
        <taxon>Halapricum</taxon>
    </lineage>
</organism>
<dbReference type="Proteomes" id="UP000662973">
    <property type="component" value="Chromosome"/>
</dbReference>
<evidence type="ECO:0000313" key="3">
    <source>
        <dbReference type="EMBL" id="QSG10295.1"/>
    </source>
</evidence>
<dbReference type="EMBL" id="CP064788">
    <property type="protein sequence ID" value="QSG10295.1"/>
    <property type="molecule type" value="Genomic_DNA"/>
</dbReference>
<evidence type="ECO:0000313" key="4">
    <source>
        <dbReference type="Proteomes" id="UP000662973"/>
    </source>
</evidence>
<dbReference type="KEGG" id="hds:HSR122_2925"/>
<sequence>MVPWEPLLVYALVLVWAALLGWLPFRLLERISIVDQIDASAVERSREATTDSTVICPHCGQPNDRGYTFCESCGGKLPTDWE</sequence>
<dbReference type="InterPro" id="IPR055999">
    <property type="entry name" value="DUF7577"/>
</dbReference>
<keyword evidence="1" id="KW-1133">Transmembrane helix</keyword>
<feature type="domain" description="DUF7577" evidence="2">
    <location>
        <begin position="53"/>
        <end position="78"/>
    </location>
</feature>
<evidence type="ECO:0000259" key="2">
    <source>
        <dbReference type="Pfam" id="PF24463"/>
    </source>
</evidence>
<name>A0A897NFT2_9EURY</name>
<keyword evidence="4" id="KW-1185">Reference proteome</keyword>
<reference evidence="3 4" key="1">
    <citation type="submission" date="2020-11" db="EMBL/GenBank/DDBJ databases">
        <title>Carbohydrate-dependent, anaerobic sulfur respiration: A novel catabolism in halophilic archaea.</title>
        <authorList>
            <person name="Sorokin D.Y."/>
            <person name="Messina E."/>
            <person name="Smedile F."/>
            <person name="La Cono V."/>
            <person name="Hallsworth J.E."/>
            <person name="Yakimov M.M."/>
        </authorList>
    </citation>
    <scope>NUCLEOTIDE SEQUENCE [LARGE SCALE GENOMIC DNA]</scope>
    <source>
        <strain evidence="3 4">HSR12-2</strain>
    </source>
</reference>
<dbReference type="Pfam" id="PF24463">
    <property type="entry name" value="DUF7577"/>
    <property type="match status" value="1"/>
</dbReference>
<dbReference type="RefSeq" id="WP_229110437.1">
    <property type="nucleotide sequence ID" value="NZ_CP064788.1"/>
</dbReference>
<keyword evidence="1" id="KW-0812">Transmembrane</keyword>
<keyword evidence="1" id="KW-0472">Membrane</keyword>
<gene>
    <name evidence="3" type="ORF">HSR122_2925</name>
</gene>
<dbReference type="AlphaFoldDB" id="A0A897NFT2"/>
<feature type="transmembrane region" description="Helical" evidence="1">
    <location>
        <begin position="6"/>
        <end position="25"/>
    </location>
</feature>
<protein>
    <recommendedName>
        <fullName evidence="2">DUF7577 domain-containing protein</fullName>
    </recommendedName>
</protein>